<feature type="region of interest" description="Disordered" evidence="1">
    <location>
        <begin position="105"/>
        <end position="133"/>
    </location>
</feature>
<dbReference type="InterPro" id="IPR023578">
    <property type="entry name" value="Ras_GEF_dom_sf"/>
</dbReference>
<dbReference type="RefSeq" id="XP_023559539.1">
    <property type="nucleotide sequence ID" value="XM_023703771.1"/>
</dbReference>
<dbReference type="PANTHER" id="PTHR46793">
    <property type="entry name" value="1700018F24RIK PROTEIN-RELATED-RELATED"/>
    <property type="match status" value="1"/>
</dbReference>
<accession>A0A6P6DHL8</accession>
<evidence type="ECO:0000313" key="2">
    <source>
        <dbReference type="Proteomes" id="UP000515203"/>
    </source>
</evidence>
<evidence type="ECO:0000313" key="3">
    <source>
        <dbReference type="RefSeq" id="XP_023559539.1"/>
    </source>
</evidence>
<dbReference type="PANTHER" id="PTHR46793:SF3">
    <property type="entry name" value="RIKEN CDNA 4930596D02 GENE"/>
    <property type="match status" value="1"/>
</dbReference>
<sequence>MLTPKVPFYFADYRCDSVMASVYGQNLHQSSKSGGPLDILKNAISTIFDIWFENYADQFNQPPEFVCLKQLVEYVHLHMPGSDLEHCVYLLVTQLEDQETMRAMSEGEEGWDGVTRAEEESVLDPRGGGSWLG</sequence>
<organism evidence="2 3">
    <name type="scientific">Octodon degus</name>
    <name type="common">Degu</name>
    <name type="synonym">Sciurus degus</name>
    <dbReference type="NCBI Taxonomy" id="10160"/>
    <lineage>
        <taxon>Eukaryota</taxon>
        <taxon>Metazoa</taxon>
        <taxon>Chordata</taxon>
        <taxon>Craniata</taxon>
        <taxon>Vertebrata</taxon>
        <taxon>Euteleostomi</taxon>
        <taxon>Mammalia</taxon>
        <taxon>Eutheria</taxon>
        <taxon>Euarchontoglires</taxon>
        <taxon>Glires</taxon>
        <taxon>Rodentia</taxon>
        <taxon>Hystricomorpha</taxon>
        <taxon>Octodontidae</taxon>
        <taxon>Octodon</taxon>
    </lineage>
</organism>
<dbReference type="AlphaFoldDB" id="A0A6P6DHL8"/>
<dbReference type="Proteomes" id="UP000515203">
    <property type="component" value="Unplaced"/>
</dbReference>
<protein>
    <submittedName>
        <fullName evidence="3">Ral guanine nucleotide dissociation stimulator-like isoform X1</fullName>
    </submittedName>
</protein>
<dbReference type="GeneID" id="111813287"/>
<dbReference type="InParanoid" id="A0A6P6DHL8"/>
<gene>
    <name evidence="3" type="primary">LOC111813287</name>
</gene>
<proteinExistence type="predicted"/>
<name>A0A6P6DHL8_OCTDE</name>
<evidence type="ECO:0000256" key="1">
    <source>
        <dbReference type="SAM" id="MobiDB-lite"/>
    </source>
</evidence>
<dbReference type="OrthoDB" id="9617030at2759"/>
<dbReference type="SUPFAM" id="SSF48366">
    <property type="entry name" value="Ras GEF"/>
    <property type="match status" value="1"/>
</dbReference>
<reference evidence="3" key="1">
    <citation type="submission" date="2025-08" db="UniProtKB">
        <authorList>
            <consortium name="RefSeq"/>
        </authorList>
    </citation>
    <scope>IDENTIFICATION</scope>
</reference>
<keyword evidence="2" id="KW-1185">Reference proteome</keyword>